<evidence type="ECO:0008006" key="4">
    <source>
        <dbReference type="Google" id="ProtNLM"/>
    </source>
</evidence>
<dbReference type="PANTHER" id="PTHR33193:SF7">
    <property type="entry name" value="OS06G0686600 PROTEIN"/>
    <property type="match status" value="1"/>
</dbReference>
<dbReference type="AlphaFoldDB" id="S8E5Q3"/>
<evidence type="ECO:0000313" key="2">
    <source>
        <dbReference type="EMBL" id="EPS71133.1"/>
    </source>
</evidence>
<accession>S8E5Q3</accession>
<sequence length="76" mass="8825">VDRASSFPYYPAETGFNFEDRPKSYSFNGPSEGDDPEMKRKKRVASYNKYAVEGRLVSSLRNSFKWIKGKFADKKF</sequence>
<protein>
    <recommendedName>
        <fullName evidence="4">DUF3511 domain-containing protein</fullName>
    </recommendedName>
</protein>
<feature type="non-terminal residue" evidence="2">
    <location>
        <position position="1"/>
    </location>
</feature>
<feature type="region of interest" description="Disordered" evidence="1">
    <location>
        <begin position="21"/>
        <end position="40"/>
    </location>
</feature>
<reference evidence="2 3" key="1">
    <citation type="journal article" date="2013" name="BMC Genomics">
        <title>The miniature genome of a carnivorous plant Genlisea aurea contains a low number of genes and short non-coding sequences.</title>
        <authorList>
            <person name="Leushkin E.V."/>
            <person name="Sutormin R.A."/>
            <person name="Nabieva E.R."/>
            <person name="Penin A.A."/>
            <person name="Kondrashov A.S."/>
            <person name="Logacheva M.D."/>
        </authorList>
    </citation>
    <scope>NUCLEOTIDE SEQUENCE [LARGE SCALE GENOMIC DNA]</scope>
</reference>
<evidence type="ECO:0000313" key="3">
    <source>
        <dbReference type="Proteomes" id="UP000015453"/>
    </source>
</evidence>
<dbReference type="EMBL" id="AUSU01001390">
    <property type="protein sequence ID" value="EPS71133.1"/>
    <property type="molecule type" value="Genomic_DNA"/>
</dbReference>
<dbReference type="PANTHER" id="PTHR33193">
    <property type="entry name" value="DOMAIN PROTEIN, PUTATIVE (DUF3511)-RELATED"/>
    <property type="match status" value="1"/>
</dbReference>
<proteinExistence type="predicted"/>
<organism evidence="2 3">
    <name type="scientific">Genlisea aurea</name>
    <dbReference type="NCBI Taxonomy" id="192259"/>
    <lineage>
        <taxon>Eukaryota</taxon>
        <taxon>Viridiplantae</taxon>
        <taxon>Streptophyta</taxon>
        <taxon>Embryophyta</taxon>
        <taxon>Tracheophyta</taxon>
        <taxon>Spermatophyta</taxon>
        <taxon>Magnoliopsida</taxon>
        <taxon>eudicotyledons</taxon>
        <taxon>Gunneridae</taxon>
        <taxon>Pentapetalae</taxon>
        <taxon>asterids</taxon>
        <taxon>lamiids</taxon>
        <taxon>Lamiales</taxon>
        <taxon>Lentibulariaceae</taxon>
        <taxon>Genlisea</taxon>
    </lineage>
</organism>
<comment type="caution">
    <text evidence="2">The sequence shown here is derived from an EMBL/GenBank/DDBJ whole genome shotgun (WGS) entry which is preliminary data.</text>
</comment>
<name>S8E5Q3_9LAMI</name>
<keyword evidence="3" id="KW-1185">Reference proteome</keyword>
<dbReference type="OrthoDB" id="1677478at2759"/>
<dbReference type="Pfam" id="PF12023">
    <property type="entry name" value="DUF3511"/>
    <property type="match status" value="1"/>
</dbReference>
<dbReference type="Proteomes" id="UP000015453">
    <property type="component" value="Unassembled WGS sequence"/>
</dbReference>
<dbReference type="InterPro" id="IPR021899">
    <property type="entry name" value="DUF3511"/>
</dbReference>
<evidence type="ECO:0000256" key="1">
    <source>
        <dbReference type="SAM" id="MobiDB-lite"/>
    </source>
</evidence>
<gene>
    <name evidence="2" type="ORF">M569_03627</name>
</gene>
<feature type="non-terminal residue" evidence="2">
    <location>
        <position position="76"/>
    </location>
</feature>